<feature type="region of interest" description="Disordered" evidence="1">
    <location>
        <begin position="43"/>
        <end position="64"/>
    </location>
</feature>
<dbReference type="Proteomes" id="UP000562929">
    <property type="component" value="Unassembled WGS sequence"/>
</dbReference>
<comment type="caution">
    <text evidence="2">The sequence shown here is derived from an EMBL/GenBank/DDBJ whole genome shotgun (WGS) entry which is preliminary data.</text>
</comment>
<evidence type="ECO:0000256" key="1">
    <source>
        <dbReference type="SAM" id="MobiDB-lite"/>
    </source>
</evidence>
<dbReference type="InterPro" id="IPR036770">
    <property type="entry name" value="Ankyrin_rpt-contain_sf"/>
</dbReference>
<dbReference type="EMBL" id="JAACLJ010000001">
    <property type="protein sequence ID" value="KAF4594801.1"/>
    <property type="molecule type" value="Genomic_DNA"/>
</dbReference>
<feature type="compositionally biased region" description="Polar residues" evidence="1">
    <location>
        <begin position="205"/>
        <end position="214"/>
    </location>
</feature>
<dbReference type="SUPFAM" id="SSF48403">
    <property type="entry name" value="Ankyrin repeat"/>
    <property type="match status" value="1"/>
</dbReference>
<dbReference type="InterPro" id="IPR002110">
    <property type="entry name" value="Ankyrin_rpt"/>
</dbReference>
<protein>
    <submittedName>
        <fullName evidence="2">Bordetella pertussis toxin A</fullName>
    </submittedName>
</protein>
<dbReference type="Gene3D" id="1.25.40.20">
    <property type="entry name" value="Ankyrin repeat-containing domain"/>
    <property type="match status" value="1"/>
</dbReference>
<keyword evidence="3" id="KW-1185">Reference proteome</keyword>
<feature type="compositionally biased region" description="Acidic residues" evidence="1">
    <location>
        <begin position="215"/>
        <end position="227"/>
    </location>
</feature>
<proteinExistence type="predicted"/>
<evidence type="ECO:0000313" key="3">
    <source>
        <dbReference type="Proteomes" id="UP000562929"/>
    </source>
</evidence>
<gene>
    <name evidence="2" type="ORF">GQ602_000414</name>
</gene>
<reference evidence="2 3" key="1">
    <citation type="journal article" date="2020" name="G3 (Bethesda)">
        <title>Genetic Underpinnings of Host Manipulation by Ophiocordyceps as Revealed by Comparative Transcriptomics.</title>
        <authorList>
            <person name="Will I."/>
            <person name="Das B."/>
            <person name="Trinh T."/>
            <person name="Brachmann A."/>
            <person name="Ohm R.A."/>
            <person name="de Bekker C."/>
        </authorList>
    </citation>
    <scope>NUCLEOTIDE SEQUENCE [LARGE SCALE GENOMIC DNA]</scope>
    <source>
        <strain evidence="2 3">EC05</strain>
    </source>
</reference>
<evidence type="ECO:0000313" key="2">
    <source>
        <dbReference type="EMBL" id="KAF4594801.1"/>
    </source>
</evidence>
<feature type="region of interest" description="Disordered" evidence="1">
    <location>
        <begin position="149"/>
        <end position="377"/>
    </location>
</feature>
<sequence>MSQITNILLEEEIDPELAPVAKKRKTTSSRNPYLDVAVSPAVFRPQPQPQPIPHPSPGLSHLPEIDHLFPDESGNTMLSKKVPPVVPARASAEELLEGWDASESPYAGPTGDILKDWELPDELLDLPSSPQRKQAATNMRAGFEIRDLLPEDLEAPEGSWRPSPALRPELVAADSSTSLNTPGDPHEDREPDTPSPPQPERGPADSSTPVTTTEDSLEEWELPDDLPDLTASPELEQAAAEGPLENLEDLEGLSSPISADGLPTGARFDFNSRDVLFLGDDKSQQSADRRKGTSSTSSRERPMAGHEAGLVRPGKSLSSVGGKTADFQPQHAGRTKSIEKLLSSLPPVPQNDPARQTQRAPKRKQGPKPESSKQCCQFNKRKRDCVPCPVPKQSSKKIQPTGKKFSTQKLDEMALAKAQEHLQDLAKRLKLSTMQISKALGRLRQDFQIRVPKPFKTLASKGMLALTFGLPFYVTDILQTFQRDSTDLEKAAAVTVIVPIVGCSTRLASEKEKGLSAADTTAITSMALCYAADALLFTPAFPFAVMLHFLSSITGSMQLLDKGFVQGRRDQAWEGHYQEIIKQMTSGPWHDKMTDWYLDEMLNISVTVSEARGILDVVSIVKEQELNQTATRAQQAKVEASLHNETIERSFCASLRNTRRQVMKQLPGADWLKTQAHQLNGKFIDLYRTQAELYHRMTPEKNQFMAPGSPMIWVPRGFQDALDRQFRALIDPILDHLSKTVTDRVKLEEFASKIRSHALQIMALPPSCGCPVDIDEIEAAGQKPSPSMSGQDLKKTLLCAASRGYNDILEKLRGWHVDLEATDEQGNTALMLAVQKGYEDTAAYLVAWQDAKNMVSSSQTVAAALWVPGSLIGSWDKWAPKGSTENNGRILGIRNQAGETAADIAKRNGLERVVELIRKATNG</sequence>
<dbReference type="AlphaFoldDB" id="A0A8H4QC31"/>
<feature type="compositionally biased region" description="Basic and acidic residues" evidence="1">
    <location>
        <begin position="279"/>
        <end position="291"/>
    </location>
</feature>
<organism evidence="2 3">
    <name type="scientific">Ophiocordyceps camponoti-floridani</name>
    <dbReference type="NCBI Taxonomy" id="2030778"/>
    <lineage>
        <taxon>Eukaryota</taxon>
        <taxon>Fungi</taxon>
        <taxon>Dikarya</taxon>
        <taxon>Ascomycota</taxon>
        <taxon>Pezizomycotina</taxon>
        <taxon>Sordariomycetes</taxon>
        <taxon>Hypocreomycetidae</taxon>
        <taxon>Hypocreales</taxon>
        <taxon>Ophiocordycipitaceae</taxon>
        <taxon>Ophiocordyceps</taxon>
    </lineage>
</organism>
<feature type="compositionally biased region" description="Pro residues" evidence="1">
    <location>
        <begin position="46"/>
        <end position="56"/>
    </location>
</feature>
<dbReference type="Pfam" id="PF00023">
    <property type="entry name" value="Ank"/>
    <property type="match status" value="1"/>
</dbReference>
<dbReference type="OrthoDB" id="4926734at2759"/>
<name>A0A8H4QC31_9HYPO</name>
<accession>A0A8H4QC31</accession>